<feature type="chain" id="PRO_5046781846" evidence="2">
    <location>
        <begin position="20"/>
        <end position="1595"/>
    </location>
</feature>
<dbReference type="InterPro" id="IPR059177">
    <property type="entry name" value="GH29D-like_dom"/>
</dbReference>
<keyword evidence="5" id="KW-1185">Reference proteome</keyword>
<dbReference type="SUPFAM" id="SSF74853">
    <property type="entry name" value="Lamin A/C globular tail domain"/>
    <property type="match status" value="1"/>
</dbReference>
<evidence type="ECO:0000313" key="4">
    <source>
        <dbReference type="EMBL" id="MCW1925049.1"/>
    </source>
</evidence>
<dbReference type="InterPro" id="IPR008979">
    <property type="entry name" value="Galactose-bd-like_sf"/>
</dbReference>
<dbReference type="Pfam" id="PF00932">
    <property type="entry name" value="LTD"/>
    <property type="match status" value="1"/>
</dbReference>
<gene>
    <name evidence="4" type="ORF">OKA05_20985</name>
</gene>
<evidence type="ECO:0000313" key="5">
    <source>
        <dbReference type="Proteomes" id="UP001320876"/>
    </source>
</evidence>
<feature type="signal peptide" evidence="2">
    <location>
        <begin position="1"/>
        <end position="19"/>
    </location>
</feature>
<dbReference type="EMBL" id="JAPDDT010000011">
    <property type="protein sequence ID" value="MCW1925049.1"/>
    <property type="molecule type" value="Genomic_DNA"/>
</dbReference>
<dbReference type="PROSITE" id="PS51841">
    <property type="entry name" value="LTD"/>
    <property type="match status" value="1"/>
</dbReference>
<evidence type="ECO:0000256" key="1">
    <source>
        <dbReference type="SAM" id="MobiDB-lite"/>
    </source>
</evidence>
<dbReference type="InterPro" id="IPR036415">
    <property type="entry name" value="Lamin_tail_dom_sf"/>
</dbReference>
<feature type="compositionally biased region" description="Acidic residues" evidence="1">
    <location>
        <begin position="1498"/>
        <end position="1508"/>
    </location>
</feature>
<name>A0ABT3GNF6_9BACT</name>
<dbReference type="InterPro" id="IPR001322">
    <property type="entry name" value="Lamin_tail_dom"/>
</dbReference>
<keyword evidence="4" id="KW-0808">Transferase</keyword>
<dbReference type="SUPFAM" id="SSF49785">
    <property type="entry name" value="Galactose-binding domain-like"/>
    <property type="match status" value="2"/>
</dbReference>
<feature type="domain" description="LTD" evidence="3">
    <location>
        <begin position="510"/>
        <end position="661"/>
    </location>
</feature>
<keyword evidence="4" id="KW-0418">Kinase</keyword>
<dbReference type="RefSeq" id="WP_264489157.1">
    <property type="nucleotide sequence ID" value="NZ_JAPDDT010000011.1"/>
</dbReference>
<reference evidence="4 5" key="1">
    <citation type="submission" date="2022-10" db="EMBL/GenBank/DDBJ databases">
        <title>Luteolibacter arcticus strain CCTCC AB 2014275, whole genome shotgun sequencing project.</title>
        <authorList>
            <person name="Zhao G."/>
            <person name="Shen L."/>
        </authorList>
    </citation>
    <scope>NUCLEOTIDE SEQUENCE [LARGE SCALE GENOMIC DNA]</scope>
    <source>
        <strain evidence="4 5">CCTCC AB 2014275</strain>
    </source>
</reference>
<dbReference type="Pfam" id="PF08757">
    <property type="entry name" value="CotH"/>
    <property type="match status" value="1"/>
</dbReference>
<accession>A0ABT3GNF6</accession>
<dbReference type="Pfam" id="PF13290">
    <property type="entry name" value="CHB_HEX_C_1"/>
    <property type="match status" value="1"/>
</dbReference>
<keyword evidence="2" id="KW-0732">Signal</keyword>
<protein>
    <submittedName>
        <fullName evidence="4">CotH kinase family protein</fullName>
    </submittedName>
</protein>
<feature type="region of interest" description="Disordered" evidence="1">
    <location>
        <begin position="1480"/>
        <end position="1514"/>
    </location>
</feature>
<organism evidence="4 5">
    <name type="scientific">Luteolibacter arcticus</name>
    <dbReference type="NCBI Taxonomy" id="1581411"/>
    <lineage>
        <taxon>Bacteria</taxon>
        <taxon>Pseudomonadati</taxon>
        <taxon>Verrucomicrobiota</taxon>
        <taxon>Verrucomicrobiia</taxon>
        <taxon>Verrucomicrobiales</taxon>
        <taxon>Verrucomicrobiaceae</taxon>
        <taxon>Luteolibacter</taxon>
    </lineage>
</organism>
<dbReference type="GO" id="GO:0016301">
    <property type="term" value="F:kinase activity"/>
    <property type="evidence" value="ECO:0007669"/>
    <property type="project" value="UniProtKB-KW"/>
</dbReference>
<evidence type="ECO:0000259" key="3">
    <source>
        <dbReference type="PROSITE" id="PS51841"/>
    </source>
</evidence>
<dbReference type="Proteomes" id="UP001320876">
    <property type="component" value="Unassembled WGS sequence"/>
</dbReference>
<sequence length="1595" mass="167467">MSHSLLAVLCGLLPLTALSEVLPTPSITAATPGADANFTADNLFDSAAEVLGGEYKTNAGGTNTFVDFDFGSAVAIDGFVNVTRESNTASSKVSNSCLIFDTDGVSGFNAAADTVVSFTAANTGERGQGFVNRFPKVSARKVRWQVLTTVSGTNGNTGGMEMRFLRAPEGAAPIAGVAAVAGSPALNATLALSNAANGVAGRTLPGVAMTPGVAYASNGQGTGTEIDFDLGQIQPVTGFDFFDNLEAEQRVQAFELVFSNAADFSTTVATRSYSGNSQFTVWDSFAAISARYVRYRVTACAGVNPGLSDIVFYAGSTGTLPGGFSATANPANGWQHGSKATPQAEELSPFEVAAAAAAGIPCTRWSDGGEEPAFAGTAPAAAWGAGWGSSTADWEAGRLYHAWRSGHGFPIVSRFTVAKAGAYNLTASWRSHTVSGCAASAWVVVNGSTVASATLSGFAGTTGGTTTSSGSAPVANAAAYGLSLAAGSTVDIVTMPASANGNVAVIASIAETTVAAETTTTPVIREFCAANDGALDDEDGDSSDWIEIYNGTGATVDLAGWGLTDKSGQPKQWTFPSRLLAHGQRLVVFASGKDAAKRPGYGPASELHTNFSLSKGGEFLGLARPAGTFATSFGTSFPEQYDGLTYGRGSNDVTGFMTPTPGAANGLATTVPPALLVFSVPPGIVSGNKLVTISGHAAQHTVRYTTDGSEPTMTNGSTYNGLSLSVTASLTLRARAFANGIGGPLAAATYTRLGSTAQYGITPGSFAGSLPVLVIDASAAPPGDKTPVTARFTLIDRALADGKARLAGAPALTTRGTIKLRGQWSASFPKKSYAVEFWDEADRDRALEVLGMPAESDWTLYAAYQTDPDFLRNVLMYDLYRRMGRWAPRTRYVEVFFNTTAGSSLDAADYHGIYVLREKIKVDGDRVDIAKMTAADNSGDALTGGYIIAHDKYGNFEQTHPELLTGNRDGIPHWPYTGGGAFIYKTPSVTDITAAQKAYISDYVLKCDAAIAAPGFHHPVTGLHYTDYIGRDSFIDHHMMMAFAKNLDGIRISTYFEKDRGKKLKMSALWDNDLSQFPADAGSAGDNPATWNSDMPVSANYTDYFSVDGRTAEGWFHYLHQDPGYLQEWVDRYDRWRREGALDLATVHALMDAASAELTAPDNSGIASANTPVARNYARWSRSTRGITTNGSNAASVIFGSASNSEINLHKSWLTQRLAFMDSWVLRKPVPSVAPGVVAAGSVLQLGSPDLTGAAKIYYTLDRSDPLKEDGTLAPGAVEWSGPLTLVSSAVVTARLHQPSSATPKHRPWSAPLVAGYVIDARPAAAANLTVSELMYHPADPTVEEIAAGFADPEDFEFIELRNVGGGRINLWNARFTEGIDFTFPLTLDPALAELDPGESVLLVSRPEAFLFRYGAAASARVAGAFDDGDHLANSGERLVLVNAAGATILEFTYTDEPPWPTEADGGGLSLHYLGGPPDDAAGWTAKLPDPGAPPSDTDGDGQTDSDEWLAGTDPADAGSVFRMTAPAINPSGDFTVRFPVAAGHRYRVERSIDLIEWVPAQGEFVAPASGLHTFTTAVVGGVPVFFRVVAIARP</sequence>
<comment type="caution">
    <text evidence="4">The sequence shown here is derived from an EMBL/GenBank/DDBJ whole genome shotgun (WGS) entry which is preliminary data.</text>
</comment>
<dbReference type="Gene3D" id="2.60.40.1260">
    <property type="entry name" value="Lamin Tail domain"/>
    <property type="match status" value="1"/>
</dbReference>
<dbReference type="InterPro" id="IPR014867">
    <property type="entry name" value="Spore_coat_CotH_CotH2/3/7"/>
</dbReference>
<dbReference type="Gene3D" id="2.60.120.260">
    <property type="entry name" value="Galactose-binding domain-like"/>
    <property type="match status" value="2"/>
</dbReference>
<proteinExistence type="predicted"/>
<evidence type="ECO:0000256" key="2">
    <source>
        <dbReference type="SAM" id="SignalP"/>
    </source>
</evidence>